<dbReference type="Gene3D" id="3.40.50.1820">
    <property type="entry name" value="alpha/beta hydrolase"/>
    <property type="match status" value="1"/>
</dbReference>
<dbReference type="InterPro" id="IPR000073">
    <property type="entry name" value="AB_hydrolase_1"/>
</dbReference>
<dbReference type="SUPFAM" id="SSF53474">
    <property type="entry name" value="alpha/beta-Hydrolases"/>
    <property type="match status" value="1"/>
</dbReference>
<gene>
    <name evidence="2" type="ORF">KVV02_004482</name>
</gene>
<dbReference type="InterPro" id="IPR029058">
    <property type="entry name" value="AB_hydrolase_fold"/>
</dbReference>
<name>A0A9P7ZW58_MORAP</name>
<proteinExistence type="predicted"/>
<dbReference type="AlphaFoldDB" id="A0A9P7ZW58"/>
<comment type="caution">
    <text evidence="2">The sequence shown here is derived from an EMBL/GenBank/DDBJ whole genome shotgun (WGS) entry which is preliminary data.</text>
</comment>
<dbReference type="Pfam" id="PF12697">
    <property type="entry name" value="Abhydrolase_6"/>
    <property type="match status" value="1"/>
</dbReference>
<dbReference type="EMBL" id="JAIFTL010000503">
    <property type="protein sequence ID" value="KAG9319293.1"/>
    <property type="molecule type" value="Genomic_DNA"/>
</dbReference>
<protein>
    <recommendedName>
        <fullName evidence="1">AB hydrolase-1 domain-containing protein</fullName>
    </recommendedName>
</protein>
<dbReference type="InterPro" id="IPR050228">
    <property type="entry name" value="Carboxylesterase_BioH"/>
</dbReference>
<organism evidence="2 3">
    <name type="scientific">Mortierella alpina</name>
    <name type="common">Oleaginous fungus</name>
    <name type="synonym">Mortierella renispora</name>
    <dbReference type="NCBI Taxonomy" id="64518"/>
    <lineage>
        <taxon>Eukaryota</taxon>
        <taxon>Fungi</taxon>
        <taxon>Fungi incertae sedis</taxon>
        <taxon>Mucoromycota</taxon>
        <taxon>Mortierellomycotina</taxon>
        <taxon>Mortierellomycetes</taxon>
        <taxon>Mortierellales</taxon>
        <taxon>Mortierellaceae</taxon>
        <taxon>Mortierella</taxon>
    </lineage>
</organism>
<accession>A0A9P7ZW58</accession>
<dbReference type="PANTHER" id="PTHR43194">
    <property type="entry name" value="HYDROLASE ALPHA/BETA FOLD FAMILY"/>
    <property type="match status" value="1"/>
</dbReference>
<dbReference type="Proteomes" id="UP000717515">
    <property type="component" value="Unassembled WGS sequence"/>
</dbReference>
<evidence type="ECO:0000259" key="1">
    <source>
        <dbReference type="Pfam" id="PF12697"/>
    </source>
</evidence>
<sequence>MSVAASALRTRLHVARHIVPAATPGFSVMCNSYRFPSVPKTTPDSVANNASNSDIASLTTSPVLFNHANGFHKEMWEPIIARLPSAYPGSPMYAFDCRNHGDSAFLNSSVLEKSCKHSHYDKRVFDFSCVDWLTYAKDTLSVIDHLAIRKPLGIGHSFGANAILMAEILRPGTFSAIVAIDPTMFPAHFRIQAPLNDHPLANLALRRRDHWKNRAEAKAKLLEKPFFRAWDPEVLDIYLEHGMKEVSGKDESLGVTLKCSKFQEAITFASDGNAIHDAFERLGEINIPVYIIAGEHSEINTPDLLQMKLEQCKNGSLDIVKDAGHLFPMEKPVETSRRFLHLMT</sequence>
<feature type="domain" description="AB hydrolase-1" evidence="1">
    <location>
        <begin position="67"/>
        <end position="335"/>
    </location>
</feature>
<evidence type="ECO:0000313" key="3">
    <source>
        <dbReference type="Proteomes" id="UP000717515"/>
    </source>
</evidence>
<dbReference type="PANTHER" id="PTHR43194:SF2">
    <property type="entry name" value="PEROXISOMAL MEMBRANE PROTEIN LPX1"/>
    <property type="match status" value="1"/>
</dbReference>
<evidence type="ECO:0000313" key="2">
    <source>
        <dbReference type="EMBL" id="KAG9319293.1"/>
    </source>
</evidence>
<reference evidence="2" key="1">
    <citation type="submission" date="2021-07" db="EMBL/GenBank/DDBJ databases">
        <title>Draft genome of Mortierella alpina, strain LL118, isolated from an aspen leaf litter sample.</title>
        <authorList>
            <person name="Yang S."/>
            <person name="Vinatzer B.A."/>
        </authorList>
    </citation>
    <scope>NUCLEOTIDE SEQUENCE</scope>
    <source>
        <strain evidence="2">LL118</strain>
    </source>
</reference>